<comment type="subcellular location">
    <subcellularLocation>
        <location evidence="6">Plastid</location>
        <location evidence="6">Chloroplast</location>
    </subcellularLocation>
</comment>
<geneLocation type="chloroplast" evidence="7"/>
<dbReference type="EMBL" id="KY083067">
    <property type="protein sequence ID" value="ARX96081.1"/>
    <property type="molecule type" value="Genomic_DNA"/>
</dbReference>
<protein>
    <recommendedName>
        <fullName evidence="6">50S ribosomal protein L22, chloroplastic</fullName>
    </recommendedName>
</protein>
<dbReference type="GeneID" id="33366753"/>
<sequence length="85" mass="9943">MNIMINSDLSTKAISKYIRTSPNKVRRVLDQIRGLDYKKANMILEFMPYRCCSYILKTLKSARANAENNFKLNTKDLSKSFIYLK</sequence>
<keyword evidence="3 5" id="KW-0689">Ribosomal protein</keyword>
<dbReference type="GO" id="GO:0009507">
    <property type="term" value="C:chloroplast"/>
    <property type="evidence" value="ECO:0007669"/>
    <property type="project" value="UniProtKB-SubCell"/>
</dbReference>
<comment type="similarity">
    <text evidence="2 5">Belongs to the universal ribosomal protein uL22 family.</text>
</comment>
<keyword evidence="7" id="KW-0934">Plastid</keyword>
<reference evidence="7" key="1">
    <citation type="submission" date="2016-11" db="EMBL/GenBank/DDBJ databases">
        <title>Chloroplast genome of compsopogon caeruleus.</title>
        <authorList>
            <person name="Nan F."/>
        </authorList>
    </citation>
    <scope>NUCLEOTIDE SEQUENCE</scope>
</reference>
<dbReference type="AlphaFoldDB" id="A0A1Z1XB36"/>
<comment type="function">
    <text evidence="6">The globular domain of the protein is located near the polypeptide exit tunnel on the outside of the subunit, while an extended beta-hairpin is found that lines the wall of the exit tunnel in the center of the 70S ribosome.</text>
</comment>
<dbReference type="InterPro" id="IPR047867">
    <property type="entry name" value="Ribosomal_uL22_bac/org-type"/>
</dbReference>
<dbReference type="CDD" id="cd00336">
    <property type="entry name" value="Ribosomal_L22"/>
    <property type="match status" value="1"/>
</dbReference>
<gene>
    <name evidence="7" type="primary">rpl22</name>
</gene>
<dbReference type="SUPFAM" id="SSF54843">
    <property type="entry name" value="Ribosomal protein L22"/>
    <property type="match status" value="1"/>
</dbReference>
<evidence type="ECO:0000256" key="4">
    <source>
        <dbReference type="ARBA" id="ARBA00023274"/>
    </source>
</evidence>
<dbReference type="RefSeq" id="YP_009402728.1">
    <property type="nucleotide sequence ID" value="NC_035350.1"/>
</dbReference>
<accession>A0A1Z1XB36</accession>
<comment type="function">
    <text evidence="1 6">This protein binds specifically to 23S rRNA.</text>
</comment>
<evidence type="ECO:0000313" key="7">
    <source>
        <dbReference type="EMBL" id="ARX96081.1"/>
    </source>
</evidence>
<keyword evidence="4 5" id="KW-0687">Ribonucleoprotein</keyword>
<name>A0A1Z1XB36_9RHOD</name>
<organism evidence="7">
    <name type="scientific">Compsopogon caeruleus</name>
    <dbReference type="NCBI Taxonomy" id="31354"/>
    <lineage>
        <taxon>Eukaryota</taxon>
        <taxon>Rhodophyta</taxon>
        <taxon>Compsopogonophyceae</taxon>
        <taxon>Compsopogonales</taxon>
        <taxon>Compsopogonaceae</taxon>
        <taxon>Compsopogon</taxon>
    </lineage>
</organism>
<evidence type="ECO:0000256" key="5">
    <source>
        <dbReference type="RuleBase" id="RU004005"/>
    </source>
</evidence>
<dbReference type="GO" id="GO:0015934">
    <property type="term" value="C:large ribosomal subunit"/>
    <property type="evidence" value="ECO:0007669"/>
    <property type="project" value="InterPro"/>
</dbReference>
<dbReference type="GO" id="GO:0006412">
    <property type="term" value="P:translation"/>
    <property type="evidence" value="ECO:0007669"/>
    <property type="project" value="InterPro"/>
</dbReference>
<dbReference type="PANTHER" id="PTHR13501:SF8">
    <property type="entry name" value="LARGE RIBOSOMAL SUBUNIT PROTEIN UL22M"/>
    <property type="match status" value="1"/>
</dbReference>
<evidence type="ECO:0000256" key="6">
    <source>
        <dbReference type="RuleBase" id="RU004009"/>
    </source>
</evidence>
<evidence type="ECO:0000256" key="3">
    <source>
        <dbReference type="ARBA" id="ARBA00022980"/>
    </source>
</evidence>
<keyword evidence="7" id="KW-0150">Chloroplast</keyword>
<dbReference type="Pfam" id="PF00237">
    <property type="entry name" value="Ribosomal_L22"/>
    <property type="match status" value="1"/>
</dbReference>
<dbReference type="InterPro" id="IPR036394">
    <property type="entry name" value="Ribosomal_uL22_sf"/>
</dbReference>
<dbReference type="Gene3D" id="3.90.470.10">
    <property type="entry name" value="Ribosomal protein L22/L17"/>
    <property type="match status" value="1"/>
</dbReference>
<dbReference type="GO" id="GO:0003735">
    <property type="term" value="F:structural constituent of ribosome"/>
    <property type="evidence" value="ECO:0007669"/>
    <property type="project" value="InterPro"/>
</dbReference>
<proteinExistence type="inferred from homology"/>
<dbReference type="PANTHER" id="PTHR13501">
    <property type="entry name" value="CHLOROPLAST 50S RIBOSOMAL PROTEIN L22-RELATED"/>
    <property type="match status" value="1"/>
</dbReference>
<evidence type="ECO:0000256" key="1">
    <source>
        <dbReference type="ARBA" id="ARBA00003611"/>
    </source>
</evidence>
<dbReference type="InterPro" id="IPR001063">
    <property type="entry name" value="Ribosomal_uL22"/>
</dbReference>
<evidence type="ECO:0000256" key="2">
    <source>
        <dbReference type="ARBA" id="ARBA00009451"/>
    </source>
</evidence>